<dbReference type="Gene3D" id="2.30.40.10">
    <property type="entry name" value="Urease, subunit C, domain 1"/>
    <property type="match status" value="2"/>
</dbReference>
<feature type="region of interest" description="Disordered" evidence="1">
    <location>
        <begin position="22"/>
        <end position="41"/>
    </location>
</feature>
<accession>A0A1Y6BPI8</accession>
<dbReference type="InterPro" id="IPR032466">
    <property type="entry name" value="Metal_Hydrolase"/>
</dbReference>
<reference evidence="4" key="1">
    <citation type="submission" date="2017-04" db="EMBL/GenBank/DDBJ databases">
        <authorList>
            <person name="Varghese N."/>
            <person name="Submissions S."/>
        </authorList>
    </citation>
    <scope>NUCLEOTIDE SEQUENCE [LARGE SCALE GENOMIC DNA]</scope>
    <source>
        <strain evidence="4">RKEM611</strain>
    </source>
</reference>
<evidence type="ECO:0000313" key="3">
    <source>
        <dbReference type="EMBL" id="SMF22504.1"/>
    </source>
</evidence>
<proteinExistence type="predicted"/>
<dbReference type="InterPro" id="IPR011059">
    <property type="entry name" value="Metal-dep_hydrolase_composite"/>
</dbReference>
<feature type="domain" description="Amidohydrolase-related" evidence="2">
    <location>
        <begin position="780"/>
        <end position="861"/>
    </location>
</feature>
<dbReference type="Gene3D" id="3.20.20.140">
    <property type="entry name" value="Metal-dependent hydrolases"/>
    <property type="match status" value="2"/>
</dbReference>
<dbReference type="CDD" id="cd01309">
    <property type="entry name" value="Met_dep_hydrolase_C"/>
    <property type="match status" value="1"/>
</dbReference>
<dbReference type="GO" id="GO:0016810">
    <property type="term" value="F:hydrolase activity, acting on carbon-nitrogen (but not peptide) bonds"/>
    <property type="evidence" value="ECO:0007669"/>
    <property type="project" value="InterPro"/>
</dbReference>
<dbReference type="AlphaFoldDB" id="A0A1Y6BPI8"/>
<gene>
    <name evidence="3" type="ORF">SAMN06296036_107200</name>
</gene>
<dbReference type="SUPFAM" id="SSF51338">
    <property type="entry name" value="Composite domain of metallo-dependent hydrolases"/>
    <property type="match status" value="2"/>
</dbReference>
<dbReference type="InterPro" id="IPR006680">
    <property type="entry name" value="Amidohydro-rel"/>
</dbReference>
<dbReference type="SUPFAM" id="SSF51556">
    <property type="entry name" value="Metallo-dependent hydrolases"/>
    <property type="match status" value="2"/>
</dbReference>
<dbReference type="Proteomes" id="UP000192907">
    <property type="component" value="Unassembled WGS sequence"/>
</dbReference>
<name>A0A1Y6BPI8_9BACT</name>
<dbReference type="PROSITE" id="PS51257">
    <property type="entry name" value="PROKAR_LIPOPROTEIN"/>
    <property type="match status" value="1"/>
</dbReference>
<dbReference type="EMBL" id="FWZT01000007">
    <property type="protein sequence ID" value="SMF22504.1"/>
    <property type="molecule type" value="Genomic_DNA"/>
</dbReference>
<feature type="domain" description="Amidohydrolase-related" evidence="2">
    <location>
        <begin position="353"/>
        <end position="451"/>
    </location>
</feature>
<dbReference type="OrthoDB" id="5287956at2"/>
<evidence type="ECO:0000313" key="4">
    <source>
        <dbReference type="Proteomes" id="UP000192907"/>
    </source>
</evidence>
<evidence type="ECO:0000259" key="2">
    <source>
        <dbReference type="Pfam" id="PF01979"/>
    </source>
</evidence>
<dbReference type="InterPro" id="IPR051781">
    <property type="entry name" value="Metallo-dep_Hydrolase"/>
</dbReference>
<protein>
    <submittedName>
        <fullName evidence="3">Imidazolonepropionase</fullName>
    </submittedName>
</protein>
<dbReference type="STRING" id="1513793.SAMN06296036_107200"/>
<dbReference type="PANTHER" id="PTHR43135">
    <property type="entry name" value="ALPHA-D-RIBOSE 1-METHYLPHOSPHONATE 5-TRIPHOSPHATE DIPHOSPHATASE"/>
    <property type="match status" value="1"/>
</dbReference>
<keyword evidence="4" id="KW-1185">Reference proteome</keyword>
<evidence type="ECO:0000256" key="1">
    <source>
        <dbReference type="SAM" id="MobiDB-lite"/>
    </source>
</evidence>
<dbReference type="PANTHER" id="PTHR43135:SF3">
    <property type="entry name" value="ALPHA-D-RIBOSE 1-METHYLPHOSPHONATE 5-TRIPHOSPHATE DIPHOSPHATASE"/>
    <property type="match status" value="1"/>
</dbReference>
<sequence>MKRLLLLSLVGLTACVAEQPASTKKSLSYQEPPQAPSGRLSAKTLENLTSPEILIQNARIMTATDQGTTKGDILLRDGKIMKVGDRLKVSASTQTIDAEGKYVTPGIIDTHSHIGVYPMPGVKAHSDGNEAIRAQTADVWAEHSFWPQDPGLWRALVSGVTTIQVLPGSANLIGGRGVTLHTVPETAVEAMKFPGAPQGLKMACGENPKRVYSDKGGPATRMGNYAGYRKYFQEAFEYGEAWRRYERDLAHWRDEDKKEDPPTAPKRNHAYDTLVAAMKGEVMVHIHCYRADEMSLMLDLARDFKFKVRSFHHALEGYKIASRLAAEGVSISTWADWWGFKMEAFDGIPYNAAMSHAKGVKSIIHSDSAEDIRFLNLEAAKALTAGRSLGLEMNDDDAIKWITQYPAWALGIDQYVGTIEEGKIADLVLWDDHPFSAYAKTEKVFVKGQIVFDRITEKAPQSDFETGIRNYGLADRGSQDEAKVGPGIPTIEASPSLNPATLPQNSFVLVGATVFDGEQLREDSSVWVENGRIKSVGASVEAGLQVPRIKAVGKIVTPGLIEVQSQLGTVLVEMESQAKDHTAHADMSPGFHVIDGFDPYSIRIPIAREHGISSAIVKPVGGMISGQGFSVDLRSSMASIEDSQSYLFAQINHRNGNRGTFWLKIREAFEDAELYSQQMSFLKMRPMSTHLSLSPIHLEALVRVMKAEMPLVLEAHRLSDILGALRFRKEMHDKGYKIELILAGAEESWLASKQLAAAQVPVIITPTQQMPRTLNQLRVRDDLATLLQEAGVPFVISTNDMNVRRLRQQAGRAVAYGLPYENALKSITADAARYFKLDDRGSLSVGLRADLVVWSGDPLEPQSYVEALWIAGQLQQPGHRQRQLARSYLDAPVSH</sequence>
<feature type="compositionally biased region" description="Polar residues" evidence="1">
    <location>
        <begin position="22"/>
        <end position="31"/>
    </location>
</feature>
<dbReference type="Pfam" id="PF01979">
    <property type="entry name" value="Amidohydro_1"/>
    <property type="match status" value="2"/>
</dbReference>
<organism evidence="3 4">
    <name type="scientific">Pseudobacteriovorax antillogorgiicola</name>
    <dbReference type="NCBI Taxonomy" id="1513793"/>
    <lineage>
        <taxon>Bacteria</taxon>
        <taxon>Pseudomonadati</taxon>
        <taxon>Bdellovibrionota</taxon>
        <taxon>Oligoflexia</taxon>
        <taxon>Oligoflexales</taxon>
        <taxon>Pseudobacteriovoracaceae</taxon>
        <taxon>Pseudobacteriovorax</taxon>
    </lineage>
</organism>